<dbReference type="VEuPathDB" id="TriTrypDB:ADEAN_000723400"/>
<gene>
    <name evidence="2" type="ORF">ADEAN_000723400</name>
</gene>
<organism evidence="2 3">
    <name type="scientific">Angomonas deanei</name>
    <dbReference type="NCBI Taxonomy" id="59799"/>
    <lineage>
        <taxon>Eukaryota</taxon>
        <taxon>Discoba</taxon>
        <taxon>Euglenozoa</taxon>
        <taxon>Kinetoplastea</taxon>
        <taxon>Metakinetoplastina</taxon>
        <taxon>Trypanosomatida</taxon>
        <taxon>Trypanosomatidae</taxon>
        <taxon>Strigomonadinae</taxon>
        <taxon>Angomonas</taxon>
    </lineage>
</organism>
<keyword evidence="3" id="KW-1185">Reference proteome</keyword>
<protein>
    <submittedName>
        <fullName evidence="2">Uncharacterized protein</fullName>
    </submittedName>
</protein>
<dbReference type="SUPFAM" id="SSF57997">
    <property type="entry name" value="Tropomyosin"/>
    <property type="match status" value="1"/>
</dbReference>
<feature type="coiled-coil region" evidence="1">
    <location>
        <begin position="9"/>
        <end position="127"/>
    </location>
</feature>
<reference evidence="2 3" key="1">
    <citation type="submission" date="2020-08" db="EMBL/GenBank/DDBJ databases">
        <authorList>
            <person name="Newling K."/>
            <person name="Davey J."/>
            <person name="Forrester S."/>
        </authorList>
    </citation>
    <scope>NUCLEOTIDE SEQUENCE [LARGE SCALE GENOMIC DNA]</scope>
    <source>
        <strain evidence="3">Crithidia deanei Carvalho (ATCC PRA-265)</strain>
    </source>
</reference>
<dbReference type="AlphaFoldDB" id="A0A7G2CK23"/>
<dbReference type="OrthoDB" id="278833at2759"/>
<evidence type="ECO:0000313" key="3">
    <source>
        <dbReference type="Proteomes" id="UP000515908"/>
    </source>
</evidence>
<sequence length="159" mass="18654">MRNLREVNEARHKRLLEDVQSNAKALEKLVTTTQNELEKALEEKRALERKLRETERKLNVLLDEKKDLEENEGGFATQLQSSKAEVSALRERCANLESLKNIAEANFQESQRRESELLAKIDELRSAQQLMQLCFDKQQEQLEIGRRMREYNPNRISSK</sequence>
<name>A0A7G2CK23_9TRYP</name>
<keyword evidence="1" id="KW-0175">Coiled coil</keyword>
<evidence type="ECO:0000313" key="2">
    <source>
        <dbReference type="EMBL" id="CAD2219725.1"/>
    </source>
</evidence>
<evidence type="ECO:0000256" key="1">
    <source>
        <dbReference type="SAM" id="Coils"/>
    </source>
</evidence>
<dbReference type="Proteomes" id="UP000515908">
    <property type="component" value="Chromosome 15"/>
</dbReference>
<proteinExistence type="predicted"/>
<dbReference type="EMBL" id="LR877159">
    <property type="protein sequence ID" value="CAD2219725.1"/>
    <property type="molecule type" value="Genomic_DNA"/>
</dbReference>
<accession>A0A7G2CK23</accession>